<dbReference type="CDD" id="cd00075">
    <property type="entry name" value="HATPase"/>
    <property type="match status" value="1"/>
</dbReference>
<dbReference type="InterPro" id="IPR000014">
    <property type="entry name" value="PAS"/>
</dbReference>
<dbReference type="InterPro" id="IPR036890">
    <property type="entry name" value="HATPase_C_sf"/>
</dbReference>
<dbReference type="Proteomes" id="UP000605676">
    <property type="component" value="Unassembled WGS sequence"/>
</dbReference>
<sequence>MEGDNYTYQQLIEECQSLRQEIELCRNSSSTIEESTSSLNALINNQEASIWSIDSQYNYVIFNNHFKDAYLQAFGLKIKKGLNSLDVLDHELKEFWKEKYDQALNGQQIDFEFTNKADNKDFIFNVSLNPVISNGIVIGVAALSVDVTQQKCAANILAEKNANMLSIMDNTLESIWAINTSYEILFTNSVFKNEFYHSFGVMLEKGVNLLESLPDALRPIWKKRYDRALSNERFSFVDAIDVGDKIFYVEVSMNPMLHDEKVIGASFFANDITERKAAEDALIENEHRLKELNSTKDKFFSIIAHDLKSPFNSIVGLSDLLVVEAEKGNDISEIARIVQKSSHQAMDLISNLLEWSRTQSGKIDFNPEYFEVCHLLNQEIKAHNTYARQKNININNLIANHTLAHADKYMISCVFRNLLSNAIKFSHQGGEVNISSSKNDKYISFSIIDNGIGIDDDDINKLFVIDQNHSTPGTKNEQGTGLGLILCKEFIEMHKGRIWVNTKNKKGSEFCFSLPIISL</sequence>
<dbReference type="Pfam" id="PF00512">
    <property type="entry name" value="HisKA"/>
    <property type="match status" value="1"/>
</dbReference>
<evidence type="ECO:0000259" key="7">
    <source>
        <dbReference type="PROSITE" id="PS50109"/>
    </source>
</evidence>
<dbReference type="InterPro" id="IPR000700">
    <property type="entry name" value="PAS-assoc_C"/>
</dbReference>
<keyword evidence="5 9" id="KW-0418">Kinase</keyword>
<organism evidence="9 10">
    <name type="scientific">Carboxylicivirga marina</name>
    <dbReference type="NCBI Taxonomy" id="2800988"/>
    <lineage>
        <taxon>Bacteria</taxon>
        <taxon>Pseudomonadati</taxon>
        <taxon>Bacteroidota</taxon>
        <taxon>Bacteroidia</taxon>
        <taxon>Marinilabiliales</taxon>
        <taxon>Marinilabiliaceae</taxon>
        <taxon>Carboxylicivirga</taxon>
    </lineage>
</organism>
<dbReference type="SUPFAM" id="SSF55874">
    <property type="entry name" value="ATPase domain of HSP90 chaperone/DNA topoisomerase II/histidine kinase"/>
    <property type="match status" value="1"/>
</dbReference>
<comment type="caution">
    <text evidence="9">The sequence shown here is derived from an EMBL/GenBank/DDBJ whole genome shotgun (WGS) entry which is preliminary data.</text>
</comment>
<keyword evidence="6" id="KW-0902">Two-component regulatory system</keyword>
<dbReference type="InterPro" id="IPR003594">
    <property type="entry name" value="HATPase_dom"/>
</dbReference>
<dbReference type="PANTHER" id="PTHR43711:SF1">
    <property type="entry name" value="HISTIDINE KINASE 1"/>
    <property type="match status" value="1"/>
</dbReference>
<name>A0ABS1HHP2_9BACT</name>
<feature type="domain" description="PAC" evidence="8">
    <location>
        <begin position="230"/>
        <end position="284"/>
    </location>
</feature>
<dbReference type="Pfam" id="PF02518">
    <property type="entry name" value="HATPase_c"/>
    <property type="match status" value="1"/>
</dbReference>
<dbReference type="SUPFAM" id="SSF55785">
    <property type="entry name" value="PYP-like sensor domain (PAS domain)"/>
    <property type="match status" value="2"/>
</dbReference>
<dbReference type="GO" id="GO:0016301">
    <property type="term" value="F:kinase activity"/>
    <property type="evidence" value="ECO:0007669"/>
    <property type="project" value="UniProtKB-KW"/>
</dbReference>
<dbReference type="InterPro" id="IPR035965">
    <property type="entry name" value="PAS-like_dom_sf"/>
</dbReference>
<dbReference type="InterPro" id="IPR004358">
    <property type="entry name" value="Sig_transdc_His_kin-like_C"/>
</dbReference>
<dbReference type="InterPro" id="IPR050736">
    <property type="entry name" value="Sensor_HK_Regulatory"/>
</dbReference>
<comment type="catalytic activity">
    <reaction evidence="1">
        <text>ATP + protein L-histidine = ADP + protein N-phospho-L-histidine.</text>
        <dbReference type="EC" id="2.7.13.3"/>
    </reaction>
</comment>
<dbReference type="RefSeq" id="WP_200464380.1">
    <property type="nucleotide sequence ID" value="NZ_JAENRR010000013.1"/>
</dbReference>
<gene>
    <name evidence="9" type="ORF">JIV24_07345</name>
</gene>
<accession>A0ABS1HHP2</accession>
<evidence type="ECO:0000313" key="10">
    <source>
        <dbReference type="Proteomes" id="UP000605676"/>
    </source>
</evidence>
<evidence type="ECO:0000259" key="8">
    <source>
        <dbReference type="PROSITE" id="PS50113"/>
    </source>
</evidence>
<dbReference type="InterPro" id="IPR003661">
    <property type="entry name" value="HisK_dim/P_dom"/>
</dbReference>
<dbReference type="Gene3D" id="3.30.565.10">
    <property type="entry name" value="Histidine kinase-like ATPase, C-terminal domain"/>
    <property type="match status" value="1"/>
</dbReference>
<dbReference type="InterPro" id="IPR005467">
    <property type="entry name" value="His_kinase_dom"/>
</dbReference>
<reference evidence="9 10" key="1">
    <citation type="submission" date="2021-01" db="EMBL/GenBank/DDBJ databases">
        <title>Carboxyliciviraga sp.nov., isolated from coastal sediments.</title>
        <authorList>
            <person name="Lu D."/>
            <person name="Zhang T."/>
        </authorList>
    </citation>
    <scope>NUCLEOTIDE SEQUENCE [LARGE SCALE GENOMIC DNA]</scope>
    <source>
        <strain evidence="9 10">N1Y132</strain>
    </source>
</reference>
<dbReference type="SMART" id="SM00387">
    <property type="entry name" value="HATPase_c"/>
    <property type="match status" value="1"/>
</dbReference>
<evidence type="ECO:0000256" key="1">
    <source>
        <dbReference type="ARBA" id="ARBA00000085"/>
    </source>
</evidence>
<dbReference type="PROSITE" id="PS50109">
    <property type="entry name" value="HIS_KIN"/>
    <property type="match status" value="1"/>
</dbReference>
<dbReference type="SUPFAM" id="SSF47384">
    <property type="entry name" value="Homodimeric domain of signal transducing histidine kinase"/>
    <property type="match status" value="1"/>
</dbReference>
<dbReference type="NCBIfam" id="TIGR00229">
    <property type="entry name" value="sensory_box"/>
    <property type="match status" value="2"/>
</dbReference>
<feature type="domain" description="Histidine kinase" evidence="7">
    <location>
        <begin position="302"/>
        <end position="518"/>
    </location>
</feature>
<dbReference type="PROSITE" id="PS50113">
    <property type="entry name" value="PAC"/>
    <property type="match status" value="1"/>
</dbReference>
<protein>
    <recommendedName>
        <fullName evidence="2">histidine kinase</fullName>
        <ecNumber evidence="2">2.7.13.3</ecNumber>
    </recommendedName>
</protein>
<dbReference type="Gene3D" id="3.30.450.20">
    <property type="entry name" value="PAS domain"/>
    <property type="match status" value="2"/>
</dbReference>
<dbReference type="SMART" id="SM00388">
    <property type="entry name" value="HisKA"/>
    <property type="match status" value="1"/>
</dbReference>
<dbReference type="Gene3D" id="1.10.287.130">
    <property type="match status" value="1"/>
</dbReference>
<proteinExistence type="predicted"/>
<evidence type="ECO:0000256" key="6">
    <source>
        <dbReference type="ARBA" id="ARBA00023012"/>
    </source>
</evidence>
<keyword evidence="4" id="KW-0808">Transferase</keyword>
<evidence type="ECO:0000313" key="9">
    <source>
        <dbReference type="EMBL" id="MBK3517154.1"/>
    </source>
</evidence>
<dbReference type="PANTHER" id="PTHR43711">
    <property type="entry name" value="TWO-COMPONENT HISTIDINE KINASE"/>
    <property type="match status" value="1"/>
</dbReference>
<evidence type="ECO:0000256" key="3">
    <source>
        <dbReference type="ARBA" id="ARBA00022553"/>
    </source>
</evidence>
<dbReference type="EMBL" id="JAENRR010000013">
    <property type="protein sequence ID" value="MBK3517154.1"/>
    <property type="molecule type" value="Genomic_DNA"/>
</dbReference>
<dbReference type="PRINTS" id="PR00344">
    <property type="entry name" value="BCTRLSENSOR"/>
</dbReference>
<dbReference type="EC" id="2.7.13.3" evidence="2"/>
<keyword evidence="3" id="KW-0597">Phosphoprotein</keyword>
<evidence type="ECO:0000256" key="2">
    <source>
        <dbReference type="ARBA" id="ARBA00012438"/>
    </source>
</evidence>
<evidence type="ECO:0000256" key="5">
    <source>
        <dbReference type="ARBA" id="ARBA00022777"/>
    </source>
</evidence>
<evidence type="ECO:0000256" key="4">
    <source>
        <dbReference type="ARBA" id="ARBA00022679"/>
    </source>
</evidence>
<keyword evidence="10" id="KW-1185">Reference proteome</keyword>
<dbReference type="InterPro" id="IPR036097">
    <property type="entry name" value="HisK_dim/P_sf"/>
</dbReference>
<dbReference type="CDD" id="cd00082">
    <property type="entry name" value="HisKA"/>
    <property type="match status" value="1"/>
</dbReference>